<proteinExistence type="predicted"/>
<dbReference type="STRING" id="479433.Caci_3021"/>
<feature type="region of interest" description="Disordered" evidence="1">
    <location>
        <begin position="14"/>
        <end position="60"/>
    </location>
</feature>
<evidence type="ECO:0000256" key="1">
    <source>
        <dbReference type="SAM" id="MobiDB-lite"/>
    </source>
</evidence>
<dbReference type="AlphaFoldDB" id="C7Q4G1"/>
<evidence type="ECO:0000313" key="2">
    <source>
        <dbReference type="EMBL" id="ACU71930.1"/>
    </source>
</evidence>
<evidence type="ECO:0000313" key="3">
    <source>
        <dbReference type="Proteomes" id="UP000000851"/>
    </source>
</evidence>
<dbReference type="RefSeq" id="WP_012787223.1">
    <property type="nucleotide sequence ID" value="NC_013131.1"/>
</dbReference>
<dbReference type="EMBL" id="CP001700">
    <property type="protein sequence ID" value="ACU71930.1"/>
    <property type="molecule type" value="Genomic_DNA"/>
</dbReference>
<reference evidence="2 3" key="1">
    <citation type="journal article" date="2009" name="Stand. Genomic Sci.">
        <title>Complete genome sequence of Catenulispora acidiphila type strain (ID 139908).</title>
        <authorList>
            <person name="Copeland A."/>
            <person name="Lapidus A."/>
            <person name="Glavina Del Rio T."/>
            <person name="Nolan M."/>
            <person name="Lucas S."/>
            <person name="Chen F."/>
            <person name="Tice H."/>
            <person name="Cheng J.F."/>
            <person name="Bruce D."/>
            <person name="Goodwin L."/>
            <person name="Pitluck S."/>
            <person name="Mikhailova N."/>
            <person name="Pati A."/>
            <person name="Ivanova N."/>
            <person name="Mavromatis K."/>
            <person name="Chen A."/>
            <person name="Palaniappan K."/>
            <person name="Chain P."/>
            <person name="Land M."/>
            <person name="Hauser L."/>
            <person name="Chang Y.J."/>
            <person name="Jeffries C.D."/>
            <person name="Chertkov O."/>
            <person name="Brettin T."/>
            <person name="Detter J.C."/>
            <person name="Han C."/>
            <person name="Ali Z."/>
            <person name="Tindall B.J."/>
            <person name="Goker M."/>
            <person name="Bristow J."/>
            <person name="Eisen J.A."/>
            <person name="Markowitz V."/>
            <person name="Hugenholtz P."/>
            <person name="Kyrpides N.C."/>
            <person name="Klenk H.P."/>
        </authorList>
    </citation>
    <scope>NUCLEOTIDE SEQUENCE [LARGE SCALE GENOMIC DNA]</scope>
    <source>
        <strain evidence="3">DSM 44928 / JCM 14897 / NBRC 102108 / NRRL B-24433 / ID139908</strain>
    </source>
</reference>
<sequence length="60" mass="6717">MNAILAKRVAHLEAERARPIPRLSKPDPNAPYTPQQQAQHRAEALADVYGTATRTHTETR</sequence>
<keyword evidence="3" id="KW-1185">Reference proteome</keyword>
<accession>C7Q4G1</accession>
<gene>
    <name evidence="2" type="ordered locus">Caci_3021</name>
</gene>
<protein>
    <submittedName>
        <fullName evidence="2">Uncharacterized protein</fullName>
    </submittedName>
</protein>
<dbReference type="HOGENOM" id="CLU_2932784_0_0_11"/>
<dbReference type="InParanoid" id="C7Q4G1"/>
<organism evidence="2 3">
    <name type="scientific">Catenulispora acidiphila (strain DSM 44928 / JCM 14897 / NBRC 102108 / NRRL B-24433 / ID139908)</name>
    <dbReference type="NCBI Taxonomy" id="479433"/>
    <lineage>
        <taxon>Bacteria</taxon>
        <taxon>Bacillati</taxon>
        <taxon>Actinomycetota</taxon>
        <taxon>Actinomycetes</taxon>
        <taxon>Catenulisporales</taxon>
        <taxon>Catenulisporaceae</taxon>
        <taxon>Catenulispora</taxon>
    </lineage>
</organism>
<name>C7Q4G1_CATAD</name>
<dbReference type="Proteomes" id="UP000000851">
    <property type="component" value="Chromosome"/>
</dbReference>
<dbReference type="KEGG" id="cai:Caci_3021"/>